<evidence type="ECO:0000256" key="1">
    <source>
        <dbReference type="ARBA" id="ARBA00022723"/>
    </source>
</evidence>
<dbReference type="PANTHER" id="PTHR13096:SF8">
    <property type="entry name" value="RIBOSOMAL OXYGENASE 1"/>
    <property type="match status" value="1"/>
</dbReference>
<dbReference type="GO" id="GO:0032453">
    <property type="term" value="F:histone H3K4 demethylase activity"/>
    <property type="evidence" value="ECO:0007669"/>
    <property type="project" value="TreeGrafter"/>
</dbReference>
<comment type="similarity">
    <text evidence="3">Belongs to the ROX family.</text>
</comment>
<dbReference type="InterPro" id="IPR003347">
    <property type="entry name" value="JmjC_dom"/>
</dbReference>
<dbReference type="PROSITE" id="PS51184">
    <property type="entry name" value="JMJC"/>
    <property type="match status" value="1"/>
</dbReference>
<dbReference type="Proteomes" id="UP001178507">
    <property type="component" value="Unassembled WGS sequence"/>
</dbReference>
<gene>
    <name evidence="5" type="ORF">EVOR1521_LOCUS17678</name>
</gene>
<comment type="subcellular location">
    <subcellularLocation>
        <location evidence="3">Nucleus</location>
    </subcellularLocation>
</comment>
<feature type="domain" description="JmjC" evidence="4">
    <location>
        <begin position="79"/>
        <end position="227"/>
    </location>
</feature>
<keyword evidence="6" id="KW-1185">Reference proteome</keyword>
<comment type="cofactor">
    <cofactor evidence="3">
        <name>Fe(2+)</name>
        <dbReference type="ChEBI" id="CHEBI:29033"/>
    </cofactor>
    <text evidence="3">Binds 1 Fe(2+) ion per subunit.</text>
</comment>
<dbReference type="GO" id="GO:0005506">
    <property type="term" value="F:iron ion binding"/>
    <property type="evidence" value="ECO:0007669"/>
    <property type="project" value="UniProtKB-UniRule"/>
</dbReference>
<accession>A0AA36ISC5</accession>
<keyword evidence="3" id="KW-0804">Transcription</keyword>
<organism evidence="5 6">
    <name type="scientific">Effrenium voratum</name>
    <dbReference type="NCBI Taxonomy" id="2562239"/>
    <lineage>
        <taxon>Eukaryota</taxon>
        <taxon>Sar</taxon>
        <taxon>Alveolata</taxon>
        <taxon>Dinophyceae</taxon>
        <taxon>Suessiales</taxon>
        <taxon>Symbiodiniaceae</taxon>
        <taxon>Effrenium</taxon>
    </lineage>
</organism>
<dbReference type="SUPFAM" id="SSF51197">
    <property type="entry name" value="Clavaminate synthase-like"/>
    <property type="match status" value="1"/>
</dbReference>
<keyword evidence="3" id="KW-0805">Transcription regulation</keyword>
<keyword evidence="3" id="KW-0539">Nucleus</keyword>
<dbReference type="GO" id="GO:0005730">
    <property type="term" value="C:nucleolus"/>
    <property type="evidence" value="ECO:0007669"/>
    <property type="project" value="TreeGrafter"/>
</dbReference>
<evidence type="ECO:0000256" key="3">
    <source>
        <dbReference type="RuleBase" id="RU366061"/>
    </source>
</evidence>
<name>A0AA36ISC5_9DINO</name>
<keyword evidence="2 3" id="KW-0408">Iron</keyword>
<keyword evidence="1 3" id="KW-0479">Metal-binding</keyword>
<reference evidence="5" key="1">
    <citation type="submission" date="2023-08" db="EMBL/GenBank/DDBJ databases">
        <authorList>
            <person name="Chen Y."/>
            <person name="Shah S."/>
            <person name="Dougan E. K."/>
            <person name="Thang M."/>
            <person name="Chan C."/>
        </authorList>
    </citation>
    <scope>NUCLEOTIDE SEQUENCE</scope>
</reference>
<dbReference type="Gene3D" id="2.60.120.650">
    <property type="entry name" value="Cupin"/>
    <property type="match status" value="1"/>
</dbReference>
<dbReference type="EMBL" id="CAUJNA010002369">
    <property type="protein sequence ID" value="CAJ1392628.1"/>
    <property type="molecule type" value="Genomic_DNA"/>
</dbReference>
<dbReference type="PANTHER" id="PTHR13096">
    <property type="entry name" value="MINA53 MYC INDUCED NUCLEAR ANTIGEN"/>
    <property type="match status" value="1"/>
</dbReference>
<comment type="function">
    <text evidence="3">Oxygenase that can act as both a histone lysine demethylase and a ribosomal histidine hydroxylase.</text>
</comment>
<keyword evidence="3" id="KW-0560">Oxidoreductase</keyword>
<protein>
    <recommendedName>
        <fullName evidence="3">Bifunctional lysine-specific demethylase and histidyl-hydroxylase</fullName>
        <ecNumber evidence="3">1.14.11.-</ecNumber>
    </recommendedName>
</protein>
<evidence type="ECO:0000259" key="4">
    <source>
        <dbReference type="PROSITE" id="PS51184"/>
    </source>
</evidence>
<proteinExistence type="inferred from homology"/>
<dbReference type="AlphaFoldDB" id="A0AA36ISC5"/>
<comment type="caution">
    <text evidence="5">The sequence shown here is derived from an EMBL/GenBank/DDBJ whole genome shotgun (WGS) entry which is preliminary data.</text>
</comment>
<dbReference type="GO" id="GO:0051864">
    <property type="term" value="F:histone H3K36 demethylase activity"/>
    <property type="evidence" value="ECO:0007669"/>
    <property type="project" value="TreeGrafter"/>
</dbReference>
<dbReference type="EC" id="1.14.11.-" evidence="3"/>
<evidence type="ECO:0000313" key="5">
    <source>
        <dbReference type="EMBL" id="CAJ1392628.1"/>
    </source>
</evidence>
<evidence type="ECO:0000256" key="2">
    <source>
        <dbReference type="ARBA" id="ARBA00023004"/>
    </source>
</evidence>
<dbReference type="InterPro" id="IPR039994">
    <property type="entry name" value="NO66-like"/>
</dbReference>
<keyword evidence="3" id="KW-0223">Dioxygenase</keyword>
<evidence type="ECO:0000313" key="6">
    <source>
        <dbReference type="Proteomes" id="UP001178507"/>
    </source>
</evidence>
<sequence length="347" mass="37725">MWPELLAPLAPRLRSSFLRQQPLHVRGAQPVAKKAQEALQDLALFIDAGVLPAGAAEVVENSWRSRPLPGPTMETAASRTVYANNAGLYLPGLAEFCLAALKKLQWPTAANAYCSAGPMEVSVPPHTDRQDVVVFQATGHKRWSVFHPPPVGDADPLRRGKDGDAALADLGEPLLDAVLEPGDILYVPLGFPHTTSTAALEPSTHITLNLDSVIWGLSYRLLWASSLRNFRLRSGQADEAEEATCTKGMSWARYSSLQSPLPLGFGAEVDEAFITSELLSRAEVWHGAQGLSEVPEQQDVREALDMILGHRQRVLILHQQMYADVMLGLSDKLPQEREAAGIQPGAP</sequence>
<dbReference type="Pfam" id="PF08007">
    <property type="entry name" value="JmjC_2"/>
    <property type="match status" value="1"/>
</dbReference>